<name>A0A0N1I5C4_LEPSE</name>
<feature type="compositionally biased region" description="Polar residues" evidence="1">
    <location>
        <begin position="1623"/>
        <end position="1641"/>
    </location>
</feature>
<keyword evidence="3" id="KW-1185">Reference proteome</keyword>
<protein>
    <submittedName>
        <fullName evidence="2">Uncharacterized protein</fullName>
    </submittedName>
</protein>
<organism evidence="2 3">
    <name type="scientific">Leptomonas seymouri</name>
    <dbReference type="NCBI Taxonomy" id="5684"/>
    <lineage>
        <taxon>Eukaryota</taxon>
        <taxon>Discoba</taxon>
        <taxon>Euglenozoa</taxon>
        <taxon>Kinetoplastea</taxon>
        <taxon>Metakinetoplastina</taxon>
        <taxon>Trypanosomatida</taxon>
        <taxon>Trypanosomatidae</taxon>
        <taxon>Leishmaniinae</taxon>
        <taxon>Leptomonas</taxon>
    </lineage>
</organism>
<feature type="region of interest" description="Disordered" evidence="1">
    <location>
        <begin position="879"/>
        <end position="923"/>
    </location>
</feature>
<feature type="region of interest" description="Disordered" evidence="1">
    <location>
        <begin position="279"/>
        <end position="312"/>
    </location>
</feature>
<feature type="compositionally biased region" description="Basic residues" evidence="1">
    <location>
        <begin position="1113"/>
        <end position="1129"/>
    </location>
</feature>
<gene>
    <name evidence="2" type="ORF">ABL78_4036</name>
</gene>
<feature type="compositionally biased region" description="Basic residues" evidence="1">
    <location>
        <begin position="561"/>
        <end position="572"/>
    </location>
</feature>
<comment type="caution">
    <text evidence="2">The sequence shown here is derived from an EMBL/GenBank/DDBJ whole genome shotgun (WGS) entry which is preliminary data.</text>
</comment>
<dbReference type="EMBL" id="LJSK01000111">
    <property type="protein sequence ID" value="KPI86902.1"/>
    <property type="molecule type" value="Genomic_DNA"/>
</dbReference>
<sequence length="1702" mass="185208">MAEKHFEAASLASATQATSAGDPIPVAVLDRKTVQALFAALRTSIPADVQQNLLRDSLEELKFLIARQPRLSSFHHRRRESLRHPALAMATKNYYQHCRRKRLELAVQIIGAGQQEQQYPFLLNRADAQEAQADGTDTVAAQRESELVDLLLAEYARSGSFQEEYGAFNRHGNSTNISETSPFSTSVTSGSPVLGNTSAQLLTSTSAIDVRNSSFTSESRIGTGTFVTEVGNIGSEGTNGAWRSGQSIMHRGSISVGNHATLADGMGIISHRRLSRSFTGRTNSIDSGSVGGHSRTSKASRGNAGGAGRFFSKRHDLAEGGAGGARGGGSRDGGARWGAEMLSMVIHRAEEELKAGSSGDPYLLTSSRPIEVLLTCYGGVQRDPAVMALGAASLLIGVDNFSTSTTTTAPAEADALFNAVVDEDLRWDQLAQCYRQLLREANSVRQAAAAAVAHDPLVNDIIRRFWERLTVSPAAQQAHKAQEAASRKRDAGDADAFSKRTHSRSVTDEADEDDLDEIQKTAENAAEPSSGGGGASARGSRSTTRPSSGAAKRGKLATPRKVAKGKGKKKKGGSAGLSTKAAEPASTVAYYMTPLQYVYLHTRMAHVLLPESNALDMELLYFIQEDLLVDAAYSESDAAQPLYFGEAPRLLGLNGMGKSRGAEKRHGGKDRFAQWQEDDGINSDDEGQSGPALRQRFLEVRRHGYALDEGGGVINRLDDVSVMVRKNTITDLGTASDGGSVLYQKSNNAGGAGGAGDGEKDKETATNALLLVNMCFRISELPSLTFQQFWCSMMELADNWTCCAGHPTETAIFLWELYAEVFGNNWGAEDEALVTALSEKAAAVSKAERAKLDAEVSEALRSFEDLVKALRERERVGRQLSSSGTFGGRSSLHGDDRMLSSSGRVRRRRRRHGTGKSATSSLSEDMEGSFWSDSWMSSDSDLSLSEWNALAHGKGRKSMEWVYIDRVDGDGVKRRYRRRIVHHQRRRRRAYRSKDMTLRSSARGDGMELSFVLEEELGADDEVVRQRKRRCREVVAATMARIKGRRRNKPHKGGSLDTISTPFYERRHRYEEHNAKRLRRLESRRRVEAGSSLDSSLTSWSSIDDGTTEDRRNGRRRRGRIRRTGPRRNRLRDLSDTDEEWSMSFSSDDWEHRKGSKRGGKAGQGTSSPKSHLSPEELEELLANKEWLCTVLGAKGICLPQNMFDDPAERVLLYELLRLTKESEARGGDGVAGGPGLAGLFNIDGEGSGGADLSRLAALLSQSAAFNLEALNDSALMRRLLGEDGDGSKLFLSPHQLQGVLLALVKGQHPGGGDEVDAPIETEGMRRRRLYLLRMLEERRAREEQLKQQKQSKEDAHEGTLPPTERAERVRIPAKSPTPNLSASNSRPGFGRPQSSSGIQEESVRELYTDGLSVRALKIPSPPPTKGRLLSPQNLSDSSNWVLSPTTAAERRELERLFHELEAYWAYRLSHRGRYRVHLTEYTKEQLEEFFAHLHLGSRQRALLRGRAPLAGATSLVGGTLHQDTARADTQDPNAGCGVGSASAAARATVSAPPLAAAPVKLFTLTTEASLDGALRESYVNYLNDKAFSESCRGAVFKVEQPPSAPPPPQAAPLPDGQERQQKTSLPRLSQSGRLRRQNSALAGASQGTARQPTAAVAAAPAVRPPSSALPPQLLPALTSVSRDSHNQSPSSANSISSLPKV</sequence>
<feature type="region of interest" description="Disordered" evidence="1">
    <location>
        <begin position="1041"/>
        <end position="1060"/>
    </location>
</feature>
<evidence type="ECO:0000256" key="1">
    <source>
        <dbReference type="SAM" id="MobiDB-lite"/>
    </source>
</evidence>
<feature type="region of interest" description="Disordered" evidence="1">
    <location>
        <begin position="1145"/>
        <end position="1176"/>
    </location>
</feature>
<dbReference type="Proteomes" id="UP000038009">
    <property type="component" value="Unassembled WGS sequence"/>
</dbReference>
<feature type="compositionally biased region" description="Low complexity" evidence="1">
    <location>
        <begin position="1649"/>
        <end position="1678"/>
    </location>
</feature>
<dbReference type="OrthoDB" id="273748at2759"/>
<reference evidence="2 3" key="1">
    <citation type="journal article" date="2015" name="PLoS Pathog.">
        <title>Leptomonas seymouri: Adaptations to the Dixenous Life Cycle Analyzed by Genome Sequencing, Transcriptome Profiling and Co-infection with Leishmania donovani.</title>
        <authorList>
            <person name="Kraeva N."/>
            <person name="Butenko A."/>
            <person name="Hlavacova J."/>
            <person name="Kostygov A."/>
            <person name="Myskova J."/>
            <person name="Grybchuk D."/>
            <person name="Lestinova T."/>
            <person name="Votypka J."/>
            <person name="Volf P."/>
            <person name="Opperdoes F."/>
            <person name="Flegontov P."/>
            <person name="Lukes J."/>
            <person name="Yurchenko V."/>
        </authorList>
    </citation>
    <scope>NUCLEOTIDE SEQUENCE [LARGE SCALE GENOMIC DNA]</scope>
    <source>
        <strain evidence="2 3">ATCC 30220</strain>
    </source>
</reference>
<dbReference type="VEuPathDB" id="TriTrypDB:Lsey_0111_0170"/>
<feature type="region of interest" description="Disordered" evidence="1">
    <location>
        <begin position="1342"/>
        <end position="1438"/>
    </location>
</feature>
<dbReference type="OMA" id="MELADNW"/>
<feature type="compositionally biased region" description="Basic and acidic residues" evidence="1">
    <location>
        <begin position="660"/>
        <end position="672"/>
    </location>
</feature>
<proteinExistence type="predicted"/>
<feature type="compositionally biased region" description="Basic residues" evidence="1">
    <location>
        <begin position="904"/>
        <end position="914"/>
    </location>
</feature>
<feature type="compositionally biased region" description="Acidic residues" evidence="1">
    <location>
        <begin position="676"/>
        <end position="687"/>
    </location>
</feature>
<evidence type="ECO:0000313" key="3">
    <source>
        <dbReference type="Proteomes" id="UP000038009"/>
    </source>
</evidence>
<feature type="compositionally biased region" description="Polar residues" evidence="1">
    <location>
        <begin position="1377"/>
        <end position="1400"/>
    </location>
</feature>
<feature type="region of interest" description="Disordered" evidence="1">
    <location>
        <begin position="477"/>
        <end position="579"/>
    </location>
</feature>
<feature type="compositionally biased region" description="Pro residues" evidence="1">
    <location>
        <begin position="1603"/>
        <end position="1612"/>
    </location>
</feature>
<feature type="region of interest" description="Disordered" evidence="1">
    <location>
        <begin position="658"/>
        <end position="690"/>
    </location>
</feature>
<feature type="compositionally biased region" description="Basic residues" evidence="1">
    <location>
        <begin position="1042"/>
        <end position="1052"/>
    </location>
</feature>
<evidence type="ECO:0000313" key="2">
    <source>
        <dbReference type="EMBL" id="KPI86902.1"/>
    </source>
</evidence>
<feature type="region of interest" description="Disordered" evidence="1">
    <location>
        <begin position="1598"/>
        <end position="1702"/>
    </location>
</feature>
<feature type="compositionally biased region" description="Basic and acidic residues" evidence="1">
    <location>
        <begin position="1342"/>
        <end position="1358"/>
    </location>
</feature>
<feature type="compositionally biased region" description="Low complexity" evidence="1">
    <location>
        <begin position="1095"/>
        <end position="1105"/>
    </location>
</feature>
<accession>A0A0N1I5C4</accession>
<feature type="region of interest" description="Disordered" evidence="1">
    <location>
        <begin position="1095"/>
        <end position="1129"/>
    </location>
</feature>
<feature type="compositionally biased region" description="Low complexity" evidence="1">
    <location>
        <begin position="1687"/>
        <end position="1702"/>
    </location>
</feature>
<feature type="compositionally biased region" description="Basic and acidic residues" evidence="1">
    <location>
        <begin position="480"/>
        <end position="498"/>
    </location>
</feature>
<feature type="compositionally biased region" description="Low complexity" evidence="1">
    <location>
        <begin position="537"/>
        <end position="551"/>
    </location>
</feature>